<reference evidence="3" key="1">
    <citation type="submission" date="2018-09" db="EMBL/GenBank/DDBJ databases">
        <title>Acidovorax cavernicola nov. sp. isolated from Gruta de las Maravillas (Aracena, Spain).</title>
        <authorList>
            <person name="Jurado V."/>
            <person name="Gutierrez-Patricio S."/>
            <person name="Gonzalez-Pimentel J.L."/>
            <person name="Miller A.Z."/>
            <person name="Laiz L."/>
            <person name="Saiz-Jimenez C."/>
        </authorList>
    </citation>
    <scope>NUCLEOTIDE SEQUENCE [LARGE SCALE GENOMIC DNA]</scope>
    <source>
        <strain evidence="3">1011MAR3C25</strain>
    </source>
</reference>
<dbReference type="InterPro" id="IPR007345">
    <property type="entry name" value="Polysacch_pyruvyl_Trfase"/>
</dbReference>
<keyword evidence="3" id="KW-1185">Reference proteome</keyword>
<dbReference type="GO" id="GO:0016740">
    <property type="term" value="F:transferase activity"/>
    <property type="evidence" value="ECO:0007669"/>
    <property type="project" value="UniProtKB-KW"/>
</dbReference>
<gene>
    <name evidence="2" type="ORF">D3P04_02615</name>
</gene>
<dbReference type="EMBL" id="QZCG01000002">
    <property type="protein sequence ID" value="RJE87839.1"/>
    <property type="molecule type" value="Genomic_DNA"/>
</dbReference>
<dbReference type="PANTHER" id="PTHR36836">
    <property type="entry name" value="COLANIC ACID BIOSYNTHESIS PROTEIN WCAK"/>
    <property type="match status" value="1"/>
</dbReference>
<keyword evidence="2" id="KW-0808">Transferase</keyword>
<dbReference type="PANTHER" id="PTHR36836:SF1">
    <property type="entry name" value="COLANIC ACID BIOSYNTHESIS PROTEIN WCAK"/>
    <property type="match status" value="1"/>
</dbReference>
<dbReference type="Pfam" id="PF04230">
    <property type="entry name" value="PS_pyruv_trans"/>
    <property type="match status" value="1"/>
</dbReference>
<sequence>MNSYQARKIAIVNFTGFRQNWGCQATSWGLVELLNRELETEFLPNLTFVPLILRHEIDRRIDAESRQDIHDAMMDVCRGGPSADRSLGYLERLTFERYGRYAGQIRSSDLVILQAEGTMGGTDFVCGARLLLLPFVAKHAWKKPVMAVNQTIFSCDETFTQVMAAAYNSFDLVSVRENISFDAAQKAGIRNVVHIPDAAFLTRPLAGTIDIPAGQHFAVTGTGWAGDETYQDIFMAADLLKRETGLVPMIMISTAADRKLLELGRQQWGEDGFATVPPGIPHAAAAQVLQQCRFLLGGRYHMAIMAVVAGTPVIQLPGNSYKNEGLSAMLGGLSPVRGFDDHDAIAGDAAGFLSNPERTASDLRAALEPITERLQQAGHYFAAVQKGQPVPVPELLGTVPGKPVAAAAHFATYCANTLMRAEGFQYNQIAGDGLGKEPPPHAIFAPLVTAYHAGDHAVRNSLLQMLRSFPGKIGASQPDFRNEIYRLPPEILAQAGAPRPANPQEPIAGLRDLHRLCGKHIGEMKARIVPGIAPSPPRAKVSDISSHIETLREEFSGKSELLFYHAALICLIRREIETSDAFARFKAIWDKEPDFLRQELDSRWLISACDTFADHAYNPTVRALAMTGSVLVNTVKLYETENWAAGRRGQDLNYRAVTSQARLYDGISAFQIGGGDLIANMQKRLSAMPDRKHAISAILSELFSRMHMHDTVFRRFRDVHYNPRSIWDTKL</sequence>
<organism evidence="2 3">
    <name type="scientific">Paracoccus onubensis</name>
    <dbReference type="NCBI Taxonomy" id="1675788"/>
    <lineage>
        <taxon>Bacteria</taxon>
        <taxon>Pseudomonadati</taxon>
        <taxon>Pseudomonadota</taxon>
        <taxon>Alphaproteobacteria</taxon>
        <taxon>Rhodobacterales</taxon>
        <taxon>Paracoccaceae</taxon>
        <taxon>Paracoccus</taxon>
    </lineage>
</organism>
<evidence type="ECO:0000259" key="1">
    <source>
        <dbReference type="Pfam" id="PF04230"/>
    </source>
</evidence>
<dbReference type="AlphaFoldDB" id="A0A418T3P0"/>
<evidence type="ECO:0000313" key="3">
    <source>
        <dbReference type="Proteomes" id="UP000284202"/>
    </source>
</evidence>
<evidence type="ECO:0000313" key="2">
    <source>
        <dbReference type="EMBL" id="RJE87839.1"/>
    </source>
</evidence>
<accession>A0A418T3P0</accession>
<proteinExistence type="predicted"/>
<dbReference type="Proteomes" id="UP000284202">
    <property type="component" value="Unassembled WGS sequence"/>
</dbReference>
<feature type="domain" description="Polysaccharide pyruvyl transferase" evidence="1">
    <location>
        <begin position="72"/>
        <end position="314"/>
    </location>
</feature>
<name>A0A418T3P0_9RHOB</name>
<comment type="caution">
    <text evidence="2">The sequence shown here is derived from an EMBL/GenBank/DDBJ whole genome shotgun (WGS) entry which is preliminary data.</text>
</comment>
<protein>
    <submittedName>
        <fullName evidence="2">Polysaccharide pyruvyl transferase family protein</fullName>
    </submittedName>
</protein>